<gene>
    <name evidence="2" type="ORF">PAC_04094</name>
</gene>
<accession>A0A1L7WN62</accession>
<sequence>MADPASPASASPVDIINGSASLALKIASVIKTLHLVAQRFKSAELAIHSIASECQTVQSAWDAVESWARKQSIQNVDQEPLLNRLRQSLLFGTMVFDALDDELMPFLSERQGQGLFTRKGAVWNEVSFARHQDRIRGQVAAMTLLLQVINLPTMTEGMNVLIRESELLKRSDETAWTIVDSSASFSSRLPDSRTSMESSDTAYVRYDFEPELLAGRVYGRSYKYLAGKLQKRRGKEGIRNIRAELFVNTMGEDENSDKASIFSVSRSSRREVIPDDYSRLLSTRRREHHPPLLTTPNIDKDEYPILSTARQASDYRTSFRPKSHDAPDLKDGNALLERQEGIEASGNEGQDASDSDQTRGNSLVEDDQRSRQEGMEIVKASDMDGSTFARGAATSDRAEKTVYRYSPSTQANASTSPSSKMLRRAQSSPSELGTIEVSVDMNGLSPKDRNPGTNSLEQESDSDTSSEASGQEYPIPTLQEDLPVFGFSRLGFGSRIATSLFALTAEEA</sequence>
<proteinExistence type="predicted"/>
<dbReference type="OrthoDB" id="341259at2759"/>
<evidence type="ECO:0000313" key="3">
    <source>
        <dbReference type="Proteomes" id="UP000184330"/>
    </source>
</evidence>
<feature type="region of interest" description="Disordered" evidence="1">
    <location>
        <begin position="343"/>
        <end position="478"/>
    </location>
</feature>
<feature type="region of interest" description="Disordered" evidence="1">
    <location>
        <begin position="281"/>
        <end position="331"/>
    </location>
</feature>
<keyword evidence="3" id="KW-1185">Reference proteome</keyword>
<protein>
    <recommendedName>
        <fullName evidence="4">Fungal N-terminal domain-containing protein</fullName>
    </recommendedName>
</protein>
<organism evidence="2 3">
    <name type="scientific">Phialocephala subalpina</name>
    <dbReference type="NCBI Taxonomy" id="576137"/>
    <lineage>
        <taxon>Eukaryota</taxon>
        <taxon>Fungi</taxon>
        <taxon>Dikarya</taxon>
        <taxon>Ascomycota</taxon>
        <taxon>Pezizomycotina</taxon>
        <taxon>Leotiomycetes</taxon>
        <taxon>Helotiales</taxon>
        <taxon>Mollisiaceae</taxon>
        <taxon>Phialocephala</taxon>
        <taxon>Phialocephala fortinii species complex</taxon>
    </lineage>
</organism>
<name>A0A1L7WN62_9HELO</name>
<dbReference type="Proteomes" id="UP000184330">
    <property type="component" value="Unassembled WGS sequence"/>
</dbReference>
<evidence type="ECO:0000256" key="1">
    <source>
        <dbReference type="SAM" id="MobiDB-lite"/>
    </source>
</evidence>
<feature type="compositionally biased region" description="Polar residues" evidence="1">
    <location>
        <begin position="406"/>
        <end position="431"/>
    </location>
</feature>
<dbReference type="AlphaFoldDB" id="A0A1L7WN62"/>
<reference evidence="2 3" key="1">
    <citation type="submission" date="2016-03" db="EMBL/GenBank/DDBJ databases">
        <authorList>
            <person name="Ploux O."/>
        </authorList>
    </citation>
    <scope>NUCLEOTIDE SEQUENCE [LARGE SCALE GENOMIC DNA]</scope>
    <source>
        <strain evidence="2 3">UAMH 11012</strain>
    </source>
</reference>
<dbReference type="EMBL" id="FJOG01000004">
    <property type="protein sequence ID" value="CZR54211.1"/>
    <property type="molecule type" value="Genomic_DNA"/>
</dbReference>
<feature type="compositionally biased region" description="Basic and acidic residues" evidence="1">
    <location>
        <begin position="366"/>
        <end position="382"/>
    </location>
</feature>
<evidence type="ECO:0000313" key="2">
    <source>
        <dbReference type="EMBL" id="CZR54211.1"/>
    </source>
</evidence>
<feature type="compositionally biased region" description="Basic and acidic residues" evidence="1">
    <location>
        <begin position="322"/>
        <end position="331"/>
    </location>
</feature>
<evidence type="ECO:0008006" key="4">
    <source>
        <dbReference type="Google" id="ProtNLM"/>
    </source>
</evidence>